<protein>
    <recommendedName>
        <fullName evidence="5">NADH-quinone oxidoreductase subunit N</fullName>
        <ecNumber evidence="5">7.1.1.-</ecNumber>
    </recommendedName>
    <alternativeName>
        <fullName evidence="5">NADH dehydrogenase I subunit N</fullName>
    </alternativeName>
    <alternativeName>
        <fullName evidence="5">NDH-1 subunit N</fullName>
    </alternativeName>
</protein>
<keyword evidence="5" id="KW-0520">NAD</keyword>
<name>A0A7C3Z830_9BACT</name>
<dbReference type="InterPro" id="IPR001750">
    <property type="entry name" value="ND/Mrp_TM"/>
</dbReference>
<evidence type="ECO:0000256" key="2">
    <source>
        <dbReference type="ARBA" id="ARBA00022692"/>
    </source>
</evidence>
<dbReference type="GO" id="GO:0005886">
    <property type="term" value="C:plasma membrane"/>
    <property type="evidence" value="ECO:0007669"/>
    <property type="project" value="UniProtKB-SubCell"/>
</dbReference>
<dbReference type="GO" id="GO:0008137">
    <property type="term" value="F:NADH dehydrogenase (ubiquinone) activity"/>
    <property type="evidence" value="ECO:0007669"/>
    <property type="project" value="InterPro"/>
</dbReference>
<evidence type="ECO:0000256" key="1">
    <source>
        <dbReference type="ARBA" id="ARBA00004127"/>
    </source>
</evidence>
<evidence type="ECO:0000313" key="8">
    <source>
        <dbReference type="EMBL" id="HGF33790.1"/>
    </source>
</evidence>
<dbReference type="AlphaFoldDB" id="A0A7C3Z830"/>
<comment type="subunit">
    <text evidence="5">NDH-1 is composed of 14 different subunits. Subunits NuoA, H, J, K, L, M, N constitute the membrane sector of the complex.</text>
</comment>
<comment type="subcellular location">
    <subcellularLocation>
        <location evidence="5">Cell membrane</location>
        <topology evidence="5">Multi-pass membrane protein</topology>
    </subcellularLocation>
    <subcellularLocation>
        <location evidence="1">Endomembrane system</location>
        <topology evidence="1">Multi-pass membrane protein</topology>
    </subcellularLocation>
    <subcellularLocation>
        <location evidence="6">Membrane</location>
        <topology evidence="6">Multi-pass membrane protein</topology>
    </subcellularLocation>
</comment>
<comment type="similarity">
    <text evidence="5">Belongs to the complex I subunit 2 family.</text>
</comment>
<dbReference type="EMBL" id="DTMF01000136">
    <property type="protein sequence ID" value="HGF33790.1"/>
    <property type="molecule type" value="Genomic_DNA"/>
</dbReference>
<feature type="transmembrane region" description="Helical" evidence="5">
    <location>
        <begin position="125"/>
        <end position="144"/>
    </location>
</feature>
<keyword evidence="5" id="KW-1278">Translocase</keyword>
<comment type="catalytic activity">
    <reaction evidence="5">
        <text>a quinone + NADH + 5 H(+)(in) = a quinol + NAD(+) + 4 H(+)(out)</text>
        <dbReference type="Rhea" id="RHEA:57888"/>
        <dbReference type="ChEBI" id="CHEBI:15378"/>
        <dbReference type="ChEBI" id="CHEBI:24646"/>
        <dbReference type="ChEBI" id="CHEBI:57540"/>
        <dbReference type="ChEBI" id="CHEBI:57945"/>
        <dbReference type="ChEBI" id="CHEBI:132124"/>
    </reaction>
</comment>
<dbReference type="EC" id="7.1.1.-" evidence="5"/>
<feature type="transmembrane region" description="Helical" evidence="5">
    <location>
        <begin position="440"/>
        <end position="459"/>
    </location>
</feature>
<feature type="transmembrane region" description="Helical" evidence="5">
    <location>
        <begin position="71"/>
        <end position="90"/>
    </location>
</feature>
<feature type="transmembrane region" description="Helical" evidence="5">
    <location>
        <begin position="197"/>
        <end position="223"/>
    </location>
</feature>
<comment type="function">
    <text evidence="5">NDH-1 shuttles electrons from NADH, via FMN and iron-sulfur (Fe-S) centers, to quinones in the respiratory chain. The immediate electron acceptor for the enzyme in this species is believed to be ubiquinone. Couples the redox reaction to proton translocation (for every two electrons transferred, four hydrogen ions are translocated across the cytoplasmic membrane), and thus conserves the redox energy in a proton gradient.</text>
</comment>
<keyword evidence="5" id="KW-0874">Quinone</keyword>
<evidence type="ECO:0000256" key="5">
    <source>
        <dbReference type="HAMAP-Rule" id="MF_00445"/>
    </source>
</evidence>
<feature type="transmembrane region" description="Helical" evidence="5">
    <location>
        <begin position="364"/>
        <end position="386"/>
    </location>
</feature>
<keyword evidence="4 5" id="KW-0472">Membrane</keyword>
<gene>
    <name evidence="5" type="primary">nuoN</name>
    <name evidence="8" type="ORF">ENW96_05285</name>
</gene>
<keyword evidence="3 5" id="KW-1133">Transmembrane helix</keyword>
<keyword evidence="2 5" id="KW-0812">Transmembrane</keyword>
<sequence>MPYDLTAISPQLILSGGCLLIFCAGAFWRPRPEGLLFSLAVLAVVGAGSAILVGLPAAAPAFQGLLALSSYSRLFSCLFLGITLMTLLFGRQYGTTRGFAGDELYGLLLLAALGMLLIAGSVNWVIFFLGLELLSLSLYILIAIEKGNAAANEAGLKYFLMGAVASAFLTFGIALLYAQGGTLEIRPSLAAVTPAGIPWLLAGLAFILVGFGFKISMAPFHLWTPDVYQGAPAPVTAFLSTGSKIALFVALTRLAVLLGEPAWSYCQPVLWGLAVLTMAVGNITALYQTRIKRLLAYSSIGQMGYLLMGLTAVKQGALEALIFFLVVYAVMDLGAFGLVGVLSGEREDLDDLEGFQGLGYDRPWSAATLAVCLLALAGLPPTAGFMGKFILFRAVLKGGFVVLAVIGIITVIISIYVYLKVLVALYMQPAARPATLPRTGLAAGLATAAILILIFWLGLQPVPLLTLISRIAGALTLI</sequence>
<feature type="transmembrane region" description="Helical" evidence="5">
    <location>
        <begin position="156"/>
        <end position="177"/>
    </location>
</feature>
<dbReference type="Pfam" id="PF00361">
    <property type="entry name" value="Proton_antipo_M"/>
    <property type="match status" value="1"/>
</dbReference>
<evidence type="ECO:0000256" key="4">
    <source>
        <dbReference type="ARBA" id="ARBA00023136"/>
    </source>
</evidence>
<feature type="transmembrane region" description="Helical" evidence="5">
    <location>
        <begin position="235"/>
        <end position="256"/>
    </location>
</feature>
<comment type="caution">
    <text evidence="8">The sequence shown here is derived from an EMBL/GenBank/DDBJ whole genome shotgun (WGS) entry which is preliminary data.</text>
</comment>
<dbReference type="InterPro" id="IPR010096">
    <property type="entry name" value="NADH-Q_OxRdtase_suN/2"/>
</dbReference>
<dbReference type="GO" id="GO:0048038">
    <property type="term" value="F:quinone binding"/>
    <property type="evidence" value="ECO:0007669"/>
    <property type="project" value="UniProtKB-KW"/>
</dbReference>
<dbReference type="NCBIfam" id="TIGR01770">
    <property type="entry name" value="NDH_I_N"/>
    <property type="match status" value="1"/>
</dbReference>
<reference evidence="8" key="1">
    <citation type="journal article" date="2020" name="mSystems">
        <title>Genome- and Community-Level Interaction Insights into Carbon Utilization and Element Cycling Functions of Hydrothermarchaeota in Hydrothermal Sediment.</title>
        <authorList>
            <person name="Zhou Z."/>
            <person name="Liu Y."/>
            <person name="Xu W."/>
            <person name="Pan J."/>
            <person name="Luo Z.H."/>
            <person name="Li M."/>
        </authorList>
    </citation>
    <scope>NUCLEOTIDE SEQUENCE [LARGE SCALE GENOMIC DNA]</scope>
    <source>
        <strain evidence="8">SpSt-897</strain>
    </source>
</reference>
<feature type="transmembrane region" description="Helical" evidence="5">
    <location>
        <begin position="12"/>
        <end position="28"/>
    </location>
</feature>
<dbReference type="GO" id="GO:0050136">
    <property type="term" value="F:NADH dehydrogenase (quinone) (non-electrogenic) activity"/>
    <property type="evidence" value="ECO:0007669"/>
    <property type="project" value="UniProtKB-UniRule"/>
</dbReference>
<dbReference type="HAMAP" id="MF_00445">
    <property type="entry name" value="NDH1_NuoN_1"/>
    <property type="match status" value="1"/>
</dbReference>
<accession>A0A7C3Z830</accession>
<feature type="transmembrane region" description="Helical" evidence="5">
    <location>
        <begin position="398"/>
        <end position="419"/>
    </location>
</feature>
<feature type="domain" description="NADH:quinone oxidoreductase/Mrp antiporter transmembrane" evidence="7">
    <location>
        <begin position="121"/>
        <end position="414"/>
    </location>
</feature>
<keyword evidence="5" id="KW-1003">Cell membrane</keyword>
<dbReference type="PANTHER" id="PTHR22773">
    <property type="entry name" value="NADH DEHYDROGENASE"/>
    <property type="match status" value="1"/>
</dbReference>
<keyword evidence="5" id="KW-0830">Ubiquinone</keyword>
<proteinExistence type="inferred from homology"/>
<dbReference type="GO" id="GO:0012505">
    <property type="term" value="C:endomembrane system"/>
    <property type="evidence" value="ECO:0007669"/>
    <property type="project" value="UniProtKB-SubCell"/>
</dbReference>
<feature type="transmembrane region" description="Helical" evidence="5">
    <location>
        <begin position="35"/>
        <end position="59"/>
    </location>
</feature>
<feature type="transmembrane region" description="Helical" evidence="5">
    <location>
        <begin position="268"/>
        <end position="287"/>
    </location>
</feature>
<feature type="transmembrane region" description="Helical" evidence="5">
    <location>
        <begin position="320"/>
        <end position="343"/>
    </location>
</feature>
<evidence type="ECO:0000259" key="7">
    <source>
        <dbReference type="Pfam" id="PF00361"/>
    </source>
</evidence>
<organism evidence="8">
    <name type="scientific">Desulfobacca acetoxidans</name>
    <dbReference type="NCBI Taxonomy" id="60893"/>
    <lineage>
        <taxon>Bacteria</taxon>
        <taxon>Pseudomonadati</taxon>
        <taxon>Thermodesulfobacteriota</taxon>
        <taxon>Desulfobaccia</taxon>
        <taxon>Desulfobaccales</taxon>
        <taxon>Desulfobaccaceae</taxon>
        <taxon>Desulfobacca</taxon>
    </lineage>
</organism>
<feature type="transmembrane region" description="Helical" evidence="5">
    <location>
        <begin position="294"/>
        <end position="314"/>
    </location>
</feature>
<dbReference type="GO" id="GO:0042773">
    <property type="term" value="P:ATP synthesis coupled electron transport"/>
    <property type="evidence" value="ECO:0007669"/>
    <property type="project" value="InterPro"/>
</dbReference>
<evidence type="ECO:0000256" key="6">
    <source>
        <dbReference type="RuleBase" id="RU000320"/>
    </source>
</evidence>
<evidence type="ECO:0000256" key="3">
    <source>
        <dbReference type="ARBA" id="ARBA00022989"/>
    </source>
</evidence>
<keyword evidence="5" id="KW-0813">Transport</keyword>
<feature type="transmembrane region" description="Helical" evidence="5">
    <location>
        <begin position="102"/>
        <end position="119"/>
    </location>
</feature>